<dbReference type="GO" id="GO:0003700">
    <property type="term" value="F:DNA-binding transcription factor activity"/>
    <property type="evidence" value="ECO:0007669"/>
    <property type="project" value="InterPro"/>
</dbReference>
<dbReference type="RefSeq" id="WP_079494320.1">
    <property type="nucleotide sequence ID" value="NZ_FUZT01000011.1"/>
</dbReference>
<gene>
    <name evidence="6" type="ORF">SAMN02194393_04174</name>
</gene>
<evidence type="ECO:0000256" key="2">
    <source>
        <dbReference type="ARBA" id="ARBA00023125"/>
    </source>
</evidence>
<dbReference type="STRING" id="36842.SAMN02194393_04174"/>
<evidence type="ECO:0000313" key="6">
    <source>
        <dbReference type="EMBL" id="SKC84587.1"/>
    </source>
</evidence>
<dbReference type="Pfam" id="PF00376">
    <property type="entry name" value="MerR"/>
    <property type="match status" value="1"/>
</dbReference>
<dbReference type="PANTHER" id="PTHR30204">
    <property type="entry name" value="REDOX-CYCLING DRUG-SENSING TRANSCRIPTIONAL ACTIVATOR SOXR"/>
    <property type="match status" value="1"/>
</dbReference>
<dbReference type="OrthoDB" id="122388at2"/>
<dbReference type="EMBL" id="FUZT01000011">
    <property type="protein sequence ID" value="SKC84587.1"/>
    <property type="molecule type" value="Genomic_DNA"/>
</dbReference>
<keyword evidence="7" id="KW-1185">Reference proteome</keyword>
<keyword evidence="3" id="KW-0804">Transcription</keyword>
<evidence type="ECO:0000313" key="7">
    <source>
        <dbReference type="Proteomes" id="UP000190285"/>
    </source>
</evidence>
<dbReference type="InterPro" id="IPR009061">
    <property type="entry name" value="DNA-bd_dom_put_sf"/>
</dbReference>
<keyword evidence="2" id="KW-0238">DNA-binding</keyword>
<dbReference type="SMART" id="SM00422">
    <property type="entry name" value="HTH_MERR"/>
    <property type="match status" value="2"/>
</dbReference>
<feature type="domain" description="HTH merR-type" evidence="5">
    <location>
        <begin position="3"/>
        <end position="48"/>
    </location>
</feature>
<proteinExistence type="predicted"/>
<dbReference type="PROSITE" id="PS50937">
    <property type="entry name" value="HTH_MERR_2"/>
    <property type="match status" value="2"/>
</dbReference>
<dbReference type="CDD" id="cd00592">
    <property type="entry name" value="HTH_MerR-like"/>
    <property type="match status" value="1"/>
</dbReference>
<sequence>MNVYKTYEVAQIIGIHVNTVRLYEKCKLISKPDRLSNGYRVFTDLHIEQFRMARAVLKVEVLQNGLRKQAVDILKVSALSNFEDAKKMAECYLQQLDLEMNRAEEAIEIAHKILIGNDADIPIKTLNLTRKETAEVLNITIDTLRNWELNGLITVKRKQNGYRVYFYEDIQRLKIIRSLRCANYSLAAILRMLQELSYNPSADIRKTINTPKANEDVITACDKLLTSLAETKINMLYAVAQIEKMQQMKK</sequence>
<accession>A0A1T5M8M5</accession>
<feature type="domain" description="HTH merR-type" evidence="5">
    <location>
        <begin position="127"/>
        <end position="195"/>
    </location>
</feature>
<evidence type="ECO:0000256" key="1">
    <source>
        <dbReference type="ARBA" id="ARBA00023015"/>
    </source>
</evidence>
<evidence type="ECO:0000256" key="4">
    <source>
        <dbReference type="SAM" id="Coils"/>
    </source>
</evidence>
<dbReference type="GO" id="GO:0003677">
    <property type="term" value="F:DNA binding"/>
    <property type="evidence" value="ECO:0007669"/>
    <property type="project" value="UniProtKB-KW"/>
</dbReference>
<evidence type="ECO:0000256" key="3">
    <source>
        <dbReference type="ARBA" id="ARBA00023163"/>
    </source>
</evidence>
<dbReference type="Gene3D" id="1.10.1660.10">
    <property type="match status" value="2"/>
</dbReference>
<dbReference type="PANTHER" id="PTHR30204:SF94">
    <property type="entry name" value="HEAVY METAL-DEPENDENT TRANSCRIPTIONAL REGULATOR HI_0293-RELATED"/>
    <property type="match status" value="1"/>
</dbReference>
<dbReference type="AlphaFoldDB" id="A0A1T5M8M5"/>
<name>A0A1T5M8M5_9FIRM</name>
<protein>
    <submittedName>
        <fullName evidence="6">Predicted transcriptional regulators</fullName>
    </submittedName>
</protein>
<dbReference type="InterPro" id="IPR047057">
    <property type="entry name" value="MerR_fam"/>
</dbReference>
<organism evidence="6 7">
    <name type="scientific">Maledivibacter halophilus</name>
    <dbReference type="NCBI Taxonomy" id="36842"/>
    <lineage>
        <taxon>Bacteria</taxon>
        <taxon>Bacillati</taxon>
        <taxon>Bacillota</taxon>
        <taxon>Clostridia</taxon>
        <taxon>Peptostreptococcales</taxon>
        <taxon>Caminicellaceae</taxon>
        <taxon>Maledivibacter</taxon>
    </lineage>
</organism>
<dbReference type="InterPro" id="IPR000551">
    <property type="entry name" value="MerR-type_HTH_dom"/>
</dbReference>
<reference evidence="6 7" key="1">
    <citation type="submission" date="2017-02" db="EMBL/GenBank/DDBJ databases">
        <authorList>
            <person name="Peterson S.W."/>
        </authorList>
    </citation>
    <scope>NUCLEOTIDE SEQUENCE [LARGE SCALE GENOMIC DNA]</scope>
    <source>
        <strain evidence="6 7">M1</strain>
    </source>
</reference>
<dbReference type="Pfam" id="PF13411">
    <property type="entry name" value="MerR_1"/>
    <property type="match status" value="1"/>
</dbReference>
<feature type="coiled-coil region" evidence="4">
    <location>
        <begin position="86"/>
        <end position="113"/>
    </location>
</feature>
<dbReference type="Proteomes" id="UP000190285">
    <property type="component" value="Unassembled WGS sequence"/>
</dbReference>
<keyword evidence="4" id="KW-0175">Coiled coil</keyword>
<keyword evidence="1" id="KW-0805">Transcription regulation</keyword>
<dbReference type="SUPFAM" id="SSF46955">
    <property type="entry name" value="Putative DNA-binding domain"/>
    <property type="match status" value="2"/>
</dbReference>
<evidence type="ECO:0000259" key="5">
    <source>
        <dbReference type="PROSITE" id="PS50937"/>
    </source>
</evidence>